<dbReference type="EMBL" id="CP030840">
    <property type="protein sequence ID" value="AXC11471.1"/>
    <property type="molecule type" value="Genomic_DNA"/>
</dbReference>
<dbReference type="InterPro" id="IPR008538">
    <property type="entry name" value="Uma2"/>
</dbReference>
<dbReference type="KEGG" id="abas:ACPOL_2147"/>
<accession>A0A2Z5FX93</accession>
<evidence type="ECO:0000313" key="2">
    <source>
        <dbReference type="EMBL" id="AXC11471.1"/>
    </source>
</evidence>
<dbReference type="InterPro" id="IPR012296">
    <property type="entry name" value="Nuclease_put_TT1808"/>
</dbReference>
<dbReference type="SUPFAM" id="SSF52980">
    <property type="entry name" value="Restriction endonuclease-like"/>
    <property type="match status" value="1"/>
</dbReference>
<dbReference type="OrthoDB" id="119052at2"/>
<dbReference type="InterPro" id="IPR011335">
    <property type="entry name" value="Restrct_endonuc-II-like"/>
</dbReference>
<sequence length="173" mass="20414">MATTAVSIEEYLSTAYEPDMDYVDGQLEERNVGEYEHNIAQWAVLNWFRQHDKEWRTRSVQEQRTRLTPSRVRIPDVSVFPRELPVERVFTQPQLIAIEVLSPEDRHSRMDKKIRNYIDFGVRHVWVVDPATRTGWDCSDGNWLRKERFELAGSPIYLSLTELFAELDEDEAN</sequence>
<organism evidence="2 3">
    <name type="scientific">Acidisarcina polymorpha</name>
    <dbReference type="NCBI Taxonomy" id="2211140"/>
    <lineage>
        <taxon>Bacteria</taxon>
        <taxon>Pseudomonadati</taxon>
        <taxon>Acidobacteriota</taxon>
        <taxon>Terriglobia</taxon>
        <taxon>Terriglobales</taxon>
        <taxon>Acidobacteriaceae</taxon>
        <taxon>Acidisarcina</taxon>
    </lineage>
</organism>
<dbReference type="PANTHER" id="PTHR34107:SF1">
    <property type="entry name" value="SLL0198 PROTEIN"/>
    <property type="match status" value="1"/>
</dbReference>
<reference evidence="2 3" key="1">
    <citation type="journal article" date="2018" name="Front. Microbiol.">
        <title>Hydrolytic Capabilities as a Key to Environmental Success: Chitinolytic and Cellulolytic Acidobacteria From Acidic Sub-arctic Soils and Boreal Peatlands.</title>
        <authorList>
            <person name="Belova S.E."/>
            <person name="Ravin N.V."/>
            <person name="Pankratov T.A."/>
            <person name="Rakitin A.L."/>
            <person name="Ivanova A.A."/>
            <person name="Beletsky A.V."/>
            <person name="Mardanov A.V."/>
            <person name="Sinninghe Damste J.S."/>
            <person name="Dedysh S.N."/>
        </authorList>
    </citation>
    <scope>NUCLEOTIDE SEQUENCE [LARGE SCALE GENOMIC DNA]</scope>
    <source>
        <strain evidence="2 3">SBC82</strain>
    </source>
</reference>
<evidence type="ECO:0000313" key="3">
    <source>
        <dbReference type="Proteomes" id="UP000253606"/>
    </source>
</evidence>
<name>A0A2Z5FX93_9BACT</name>
<dbReference type="Pfam" id="PF05685">
    <property type="entry name" value="Uma2"/>
    <property type="match status" value="1"/>
</dbReference>
<dbReference type="Proteomes" id="UP000253606">
    <property type="component" value="Chromosome"/>
</dbReference>
<keyword evidence="3" id="KW-1185">Reference proteome</keyword>
<dbReference type="CDD" id="cd06260">
    <property type="entry name" value="DUF820-like"/>
    <property type="match status" value="1"/>
</dbReference>
<evidence type="ECO:0000259" key="1">
    <source>
        <dbReference type="Pfam" id="PF05685"/>
    </source>
</evidence>
<proteinExistence type="predicted"/>
<dbReference type="AlphaFoldDB" id="A0A2Z5FX93"/>
<feature type="domain" description="Putative restriction endonuclease" evidence="1">
    <location>
        <begin position="9"/>
        <end position="134"/>
    </location>
</feature>
<dbReference type="RefSeq" id="WP_114206920.1">
    <property type="nucleotide sequence ID" value="NZ_CP030840.1"/>
</dbReference>
<gene>
    <name evidence="2" type="ORF">ACPOL_2147</name>
</gene>
<protein>
    <recommendedName>
        <fullName evidence="1">Putative restriction endonuclease domain-containing protein</fullName>
    </recommendedName>
</protein>
<dbReference type="Gene3D" id="3.90.1570.10">
    <property type="entry name" value="tt1808, chain A"/>
    <property type="match status" value="1"/>
</dbReference>
<dbReference type="PANTHER" id="PTHR34107">
    <property type="entry name" value="SLL0198 PROTEIN-RELATED"/>
    <property type="match status" value="1"/>
</dbReference>